<comment type="caution">
    <text evidence="1">The sequence shown here is derived from an EMBL/GenBank/DDBJ whole genome shotgun (WGS) entry which is preliminary data.</text>
</comment>
<keyword evidence="2" id="KW-1185">Reference proteome</keyword>
<dbReference type="Proteomes" id="UP001596496">
    <property type="component" value="Unassembled WGS sequence"/>
</dbReference>
<name>A0ABW2NXM6_9ACTN</name>
<dbReference type="EMBL" id="JBHTCG010000001">
    <property type="protein sequence ID" value="MFC7380890.1"/>
    <property type="molecule type" value="Genomic_DNA"/>
</dbReference>
<evidence type="ECO:0000313" key="1">
    <source>
        <dbReference type="EMBL" id="MFC7380890.1"/>
    </source>
</evidence>
<gene>
    <name evidence="1" type="ORF">ACFQSB_01650</name>
</gene>
<evidence type="ECO:0000313" key="2">
    <source>
        <dbReference type="Proteomes" id="UP001596496"/>
    </source>
</evidence>
<sequence length="142" mass="15416">MDVGAIRKALADVVRDEIPSLNCFGYVPDDVPEPCFYSGEVEIDFDKTFGRGMDEIAVTCRLLVSRADDRSGQEALDKYLAGSGPDSIKQAIETGRGAPGQSALGGLADDLHVQRVQAYRQYLVGDRTYYGAEIVVRIIGRG</sequence>
<proteinExistence type="predicted"/>
<reference evidence="2" key="1">
    <citation type="journal article" date="2019" name="Int. J. Syst. Evol. Microbiol.">
        <title>The Global Catalogue of Microorganisms (GCM) 10K type strain sequencing project: providing services to taxonomists for standard genome sequencing and annotation.</title>
        <authorList>
            <consortium name="The Broad Institute Genomics Platform"/>
            <consortium name="The Broad Institute Genome Sequencing Center for Infectious Disease"/>
            <person name="Wu L."/>
            <person name="Ma J."/>
        </authorList>
    </citation>
    <scope>NUCLEOTIDE SEQUENCE [LARGE SCALE GENOMIC DNA]</scope>
    <source>
        <strain evidence="2">CECT 7649</strain>
    </source>
</reference>
<organism evidence="1 2">
    <name type="scientific">Sphaerisporangium rhizosphaerae</name>
    <dbReference type="NCBI Taxonomy" id="2269375"/>
    <lineage>
        <taxon>Bacteria</taxon>
        <taxon>Bacillati</taxon>
        <taxon>Actinomycetota</taxon>
        <taxon>Actinomycetes</taxon>
        <taxon>Streptosporangiales</taxon>
        <taxon>Streptosporangiaceae</taxon>
        <taxon>Sphaerisporangium</taxon>
    </lineage>
</organism>
<dbReference type="RefSeq" id="WP_380823877.1">
    <property type="nucleotide sequence ID" value="NZ_JBHTCG010000001.1"/>
</dbReference>
<accession>A0ABW2NXM6</accession>
<protein>
    <recommendedName>
        <fullName evidence="3">DUF3168 domain-containing protein</fullName>
    </recommendedName>
</protein>
<evidence type="ECO:0008006" key="3">
    <source>
        <dbReference type="Google" id="ProtNLM"/>
    </source>
</evidence>